<reference evidence="2 3" key="1">
    <citation type="journal article" date="2022" name="Nat. Genet.">
        <title>Improved pea reference genome and pan-genome highlight genomic features and evolutionary characteristics.</title>
        <authorList>
            <person name="Yang T."/>
            <person name="Liu R."/>
            <person name="Luo Y."/>
            <person name="Hu S."/>
            <person name="Wang D."/>
            <person name="Wang C."/>
            <person name="Pandey M.K."/>
            <person name="Ge S."/>
            <person name="Xu Q."/>
            <person name="Li N."/>
            <person name="Li G."/>
            <person name="Huang Y."/>
            <person name="Saxena R.K."/>
            <person name="Ji Y."/>
            <person name="Li M."/>
            <person name="Yan X."/>
            <person name="He Y."/>
            <person name="Liu Y."/>
            <person name="Wang X."/>
            <person name="Xiang C."/>
            <person name="Varshney R.K."/>
            <person name="Ding H."/>
            <person name="Gao S."/>
            <person name="Zong X."/>
        </authorList>
    </citation>
    <scope>NUCLEOTIDE SEQUENCE [LARGE SCALE GENOMIC DNA]</scope>
    <source>
        <strain evidence="2 3">cv. Zhongwan 6</strain>
    </source>
</reference>
<evidence type="ECO:0000313" key="3">
    <source>
        <dbReference type="Proteomes" id="UP001058974"/>
    </source>
</evidence>
<feature type="compositionally biased region" description="Basic and acidic residues" evidence="1">
    <location>
        <begin position="1474"/>
        <end position="1485"/>
    </location>
</feature>
<dbReference type="EMBL" id="JAMSHJ010000001">
    <property type="protein sequence ID" value="KAI5444022.1"/>
    <property type="molecule type" value="Genomic_DNA"/>
</dbReference>
<feature type="compositionally biased region" description="Basic and acidic residues" evidence="1">
    <location>
        <begin position="231"/>
        <end position="240"/>
    </location>
</feature>
<feature type="compositionally biased region" description="Polar residues" evidence="1">
    <location>
        <begin position="241"/>
        <end position="250"/>
    </location>
</feature>
<sequence length="1778" mass="194590">MDFFAMKRKKLQSLCKKHGIPANLKNSDMAEKLSLIYKEEKNENPGSRRLRSDVNKSNVEIIVLDSDSDSEVQMEASDTVAEKDSNEKTNVSTEHLLDEEPDQSLTTSPRSEVKSSNHNIHHMVDSAAAMCLDASTAMKHTDEVKSNDLNDIVSHPLRSDEDKSNLEITELDSEKDIDVQMEASDTVAEKDCNERTNVSAEHLLDEEPNQFITTSPLSEVKSSDLNNLESHLLRSDEDKSNLGSTDSGTDVQMEASDTVAEKDCNERTNVSAEHLLDEEPSQFTTTSPISEVKSSDLNSFGSYSGFGNYMMLGDQTSSERTDVHEDTDLHQGSVEQFNKSDVYHCVISQSAKTCLDVNVENILDEVHSSSFEDSDETPVQFLDAEKMVVTGTATRNAYTSGAKFESSQKMSITPASKEIVGSSAKLLNNSVSPRDVVFCNLEESVQIGADKEQVDPSQEKMVEFSPKLFNNPGTPANGGIGLCGLEENLEIGVNKENIDPNEDVIYAEPSAMVMSDNQDVIQAVSEELGNKLMEENLEIGVNKENIDSNEDVIYAEPSAMVMSDNEDVIQAVSEEFRNSLMEDEVANMEDKFDLLGDVHESVNPGGTNSAHGSNIKTALNTYVTGGDILDEVHSSSFEDSDATPVQFPKTDPLRDAETSDLNLHKMFKTATAIKNADTSGVKFESSTKRSLSLTPEKMIGSSTKLLNNSGTPTNFGFCDVEENMQIGISKENIDPNEEVMHEEPSALVMSDNEGLIQAVSEELGNDLTEDEVANVDDKFDLFEDVPGSVNPGSKKNADLNTYVTDGDILDEVHSSSFEDSDVTPVQFLTTDQLREAETSDLDVHKMFETATATKNADASGVKFESSTKMSLNLTPEKVIGSSTKLLNNSGTPTNFGFCDADENLQIGANKEQVDPSQEKTMEFSPKLFNNPETPTNGGTGLWFLEENLEIGVNKENIDPNEDVMHEEPSALVMSDNEDLIHAVSEELGNDLMEDEVANVDDKFDLLEDVPGSVNPVSKKNADLNTYVTGGDILDEVHSSSFEDSDATPVQFLKTDPLREAETSVLNLHKMFETAIATKNADTGGVKFESSTKMSLSLTPEKMIGSSTKLLKNSGAPTHFGFCDVDENLQIGRNKVNIDPSDEILHAEPSLVVTSDNEEVDLSIHQMAALEACEEEMLKSSEKTCMVADPEECIGFSLNDLQASTTKGSEVETYFESTALGDVMETCNMEGCMETNMIEGENSQEENQGYSGSWKKKGSDVDDNSGANSDEEVRADELVPAVPQSSEMESCDFGLQQLFAQGEITMIEAENNQEDCVSAQREVVKFFDNSDVHDDIGRDGAKDVNQASSASWKRIRSDMDDASGASSTEQVKAGEITMIEAENNQEGCVSAQREVVKFFDNSDVHDDIGRDGAKDVNQASSASWKRIRSDMDDASGASSIEQVKAGEITMIEAENNQEDCVSAQREVVKFFDNSDVHDDIGRDGAKDVNQASSASRKRIRSDMDDASGASSIEQVKAGELVPAVPQSSMDSCNFSLQQIFAQDTASGDQDVCPKKLDSPSKATPIASGEKNIIFTPMFNESSMMHKEMEIAMIEEENNAQWEVCKFLDTSDVHVGIGLDGAKDENQAYWASRKRKMSDVDDTSGGNSNEEVKADEFVPAVPHSSEMESCDFGFPQLFAQDTASGDEDAYQKKLDSSSKGTPTASGEKSIVFTPKLQESSMMRKKMRIEMNLSQKPATRDSVGTCDMKENIKTDKKEVDSSTVSRNKFAKRLPLQDLHQN</sequence>
<feature type="region of interest" description="Disordered" evidence="1">
    <location>
        <begin position="1730"/>
        <end position="1778"/>
    </location>
</feature>
<feature type="region of interest" description="Disordered" evidence="1">
    <location>
        <begin position="78"/>
        <end position="115"/>
    </location>
</feature>
<feature type="region of interest" description="Disordered" evidence="1">
    <location>
        <begin position="1336"/>
        <end position="1366"/>
    </location>
</feature>
<evidence type="ECO:0000313" key="2">
    <source>
        <dbReference type="EMBL" id="KAI5444022.1"/>
    </source>
</evidence>
<feature type="compositionally biased region" description="Polar residues" evidence="1">
    <location>
        <begin position="1695"/>
        <end position="1704"/>
    </location>
</feature>
<dbReference type="Proteomes" id="UP001058974">
    <property type="component" value="Chromosome 1"/>
</dbReference>
<name>A0A9D5BHX0_PEA</name>
<feature type="region of interest" description="Disordered" evidence="1">
    <location>
        <begin position="1239"/>
        <end position="1273"/>
    </location>
</feature>
<keyword evidence="3" id="KW-1185">Reference proteome</keyword>
<accession>A0A9D5BHX0</accession>
<feature type="region of interest" description="Disordered" evidence="1">
    <location>
        <begin position="1474"/>
        <end position="1510"/>
    </location>
</feature>
<organism evidence="2 3">
    <name type="scientific">Pisum sativum</name>
    <name type="common">Garden pea</name>
    <name type="synonym">Lathyrus oleraceus</name>
    <dbReference type="NCBI Taxonomy" id="3888"/>
    <lineage>
        <taxon>Eukaryota</taxon>
        <taxon>Viridiplantae</taxon>
        <taxon>Streptophyta</taxon>
        <taxon>Embryophyta</taxon>
        <taxon>Tracheophyta</taxon>
        <taxon>Spermatophyta</taxon>
        <taxon>Magnoliopsida</taxon>
        <taxon>eudicotyledons</taxon>
        <taxon>Gunneridae</taxon>
        <taxon>Pentapetalae</taxon>
        <taxon>rosids</taxon>
        <taxon>fabids</taxon>
        <taxon>Fabales</taxon>
        <taxon>Fabaceae</taxon>
        <taxon>Papilionoideae</taxon>
        <taxon>50 kb inversion clade</taxon>
        <taxon>NPAAA clade</taxon>
        <taxon>Hologalegina</taxon>
        <taxon>IRL clade</taxon>
        <taxon>Fabeae</taxon>
        <taxon>Lathyrus</taxon>
    </lineage>
</organism>
<feature type="region of interest" description="Disordered" evidence="1">
    <location>
        <begin position="1682"/>
        <end position="1706"/>
    </location>
</feature>
<gene>
    <name evidence="2" type="ORF">KIW84_012586</name>
</gene>
<protein>
    <submittedName>
        <fullName evidence="2">Uncharacterized protein</fullName>
    </submittedName>
</protein>
<evidence type="ECO:0000256" key="1">
    <source>
        <dbReference type="SAM" id="MobiDB-lite"/>
    </source>
</evidence>
<feature type="compositionally biased region" description="Basic and acidic residues" evidence="1">
    <location>
        <begin position="1744"/>
        <end position="1757"/>
    </location>
</feature>
<feature type="region of interest" description="Disordered" evidence="1">
    <location>
        <begin position="231"/>
        <end position="250"/>
    </location>
</feature>
<dbReference type="Gramene" id="Psat01G0258600-T7">
    <property type="protein sequence ID" value="KAI5444022.1"/>
    <property type="gene ID" value="KIW84_012586"/>
</dbReference>
<comment type="caution">
    <text evidence="2">The sequence shown here is derived from an EMBL/GenBank/DDBJ whole genome shotgun (WGS) entry which is preliminary data.</text>
</comment>
<feature type="compositionally biased region" description="Polar residues" evidence="1">
    <location>
        <begin position="103"/>
        <end position="115"/>
    </location>
</feature>
<proteinExistence type="predicted"/>